<sequence length="98" mass="11308">MLLNSVFYGILVSIHYVIQAYMMLIFVACVLSFIRPNPFGKFYKIVRVISALTEPAFALVRRYLPTTFGGFDLSPLVILFVLMFFDNMIIYILNRSVL</sequence>
<evidence type="ECO:0000313" key="3">
    <source>
        <dbReference type="EMBL" id="EEV17171.1"/>
    </source>
</evidence>
<keyword evidence="2" id="KW-0472">Membrane</keyword>
<accession>C8PJR6</accession>
<dbReference type="InterPro" id="IPR003425">
    <property type="entry name" value="CCB3/YggT"/>
</dbReference>
<dbReference type="eggNOG" id="COG0762">
    <property type="taxonomic scope" value="Bacteria"/>
</dbReference>
<protein>
    <submittedName>
        <fullName evidence="3">YGGT family protein</fullName>
    </submittedName>
</protein>
<keyword evidence="4" id="KW-1185">Reference proteome</keyword>
<dbReference type="OrthoDB" id="47652at2"/>
<dbReference type="Proteomes" id="UP000005709">
    <property type="component" value="Unassembled WGS sequence"/>
</dbReference>
<name>C8PJR6_9BACT</name>
<comment type="caution">
    <text evidence="3">The sequence shown here is derived from an EMBL/GenBank/DDBJ whole genome shotgun (WGS) entry which is preliminary data.</text>
</comment>
<comment type="similarity">
    <text evidence="1">Belongs to the YggT family.</text>
</comment>
<feature type="transmembrane region" description="Helical" evidence="2">
    <location>
        <begin position="76"/>
        <end position="93"/>
    </location>
</feature>
<keyword evidence="2" id="KW-0812">Transmembrane</keyword>
<evidence type="ECO:0000256" key="2">
    <source>
        <dbReference type="SAM" id="Phobius"/>
    </source>
</evidence>
<proteinExistence type="inferred from homology"/>
<dbReference type="STRING" id="824.CGRAC_0764"/>
<dbReference type="RefSeq" id="WP_005872185.1">
    <property type="nucleotide sequence ID" value="NZ_ACYG01000027.1"/>
</dbReference>
<dbReference type="GO" id="GO:0016020">
    <property type="term" value="C:membrane"/>
    <property type="evidence" value="ECO:0007669"/>
    <property type="project" value="InterPro"/>
</dbReference>
<dbReference type="AlphaFoldDB" id="C8PJR6"/>
<reference evidence="3 4" key="1">
    <citation type="submission" date="2009-07" db="EMBL/GenBank/DDBJ databases">
        <authorList>
            <person name="Madupu R."/>
            <person name="Sebastian Y."/>
            <person name="Durkin A.S."/>
            <person name="Torralba M."/>
            <person name="Methe B."/>
            <person name="Sutton G.G."/>
            <person name="Strausberg R.L."/>
            <person name="Nelson K.E."/>
        </authorList>
    </citation>
    <scope>NUCLEOTIDE SEQUENCE [LARGE SCALE GENOMIC DNA]</scope>
    <source>
        <strain evidence="3 4">RM3268</strain>
    </source>
</reference>
<dbReference type="PANTHER" id="PTHR33219">
    <property type="entry name" value="YLMG HOMOLOG PROTEIN 2, CHLOROPLASTIC"/>
    <property type="match status" value="1"/>
</dbReference>
<organism evidence="3 4">
    <name type="scientific">Campylobacter gracilis RM3268</name>
    <dbReference type="NCBI Taxonomy" id="553220"/>
    <lineage>
        <taxon>Bacteria</taxon>
        <taxon>Pseudomonadati</taxon>
        <taxon>Campylobacterota</taxon>
        <taxon>Epsilonproteobacteria</taxon>
        <taxon>Campylobacterales</taxon>
        <taxon>Campylobacteraceae</taxon>
        <taxon>Campylobacter</taxon>
    </lineage>
</organism>
<evidence type="ECO:0000313" key="4">
    <source>
        <dbReference type="Proteomes" id="UP000005709"/>
    </source>
</evidence>
<gene>
    <name evidence="3" type="ORF">CAMGR0001_1466</name>
</gene>
<keyword evidence="2" id="KW-1133">Transmembrane helix</keyword>
<feature type="transmembrane region" description="Helical" evidence="2">
    <location>
        <begin position="6"/>
        <end position="33"/>
    </location>
</feature>
<evidence type="ECO:0000256" key="1">
    <source>
        <dbReference type="ARBA" id="ARBA00010894"/>
    </source>
</evidence>
<dbReference type="Pfam" id="PF02325">
    <property type="entry name" value="CCB3_YggT"/>
    <property type="match status" value="1"/>
</dbReference>
<dbReference type="EMBL" id="ACYG01000027">
    <property type="protein sequence ID" value="EEV17171.1"/>
    <property type="molecule type" value="Genomic_DNA"/>
</dbReference>
<dbReference type="PANTHER" id="PTHR33219:SF14">
    <property type="entry name" value="PROTEIN COFACTOR ASSEMBLY OF COMPLEX C SUBUNIT B CCB3, CHLOROPLASTIC-RELATED"/>
    <property type="match status" value="1"/>
</dbReference>